<sequence length="64" mass="7306">MDPFLPSSHFIKFRGSHETGKQVESMACNDFVLGMGALGQSNGRTVEQFPQDYYGFWVLPQRKH</sequence>
<evidence type="ECO:0000313" key="1">
    <source>
        <dbReference type="EMBL" id="KAK8086064.1"/>
    </source>
</evidence>
<accession>A0ABR1WRA7</accession>
<comment type="caution">
    <text evidence="1">The sequence shown here is derived from an EMBL/GenBank/DDBJ whole genome shotgun (WGS) entry which is preliminary data.</text>
</comment>
<organism evidence="1 2">
    <name type="scientific">Apiospora phragmitis</name>
    <dbReference type="NCBI Taxonomy" id="2905665"/>
    <lineage>
        <taxon>Eukaryota</taxon>
        <taxon>Fungi</taxon>
        <taxon>Dikarya</taxon>
        <taxon>Ascomycota</taxon>
        <taxon>Pezizomycotina</taxon>
        <taxon>Sordariomycetes</taxon>
        <taxon>Xylariomycetidae</taxon>
        <taxon>Amphisphaeriales</taxon>
        <taxon>Apiosporaceae</taxon>
        <taxon>Apiospora</taxon>
    </lineage>
</organism>
<dbReference type="GeneID" id="92085510"/>
<name>A0ABR1WRA7_9PEZI</name>
<protein>
    <submittedName>
        <fullName evidence="1">Uncharacterized protein</fullName>
    </submittedName>
</protein>
<dbReference type="RefSeq" id="XP_066720588.1">
    <property type="nucleotide sequence ID" value="XM_066852447.1"/>
</dbReference>
<reference evidence="1 2" key="1">
    <citation type="submission" date="2023-01" db="EMBL/GenBank/DDBJ databases">
        <title>Analysis of 21 Apiospora genomes using comparative genomics revels a genus with tremendous synthesis potential of carbohydrate active enzymes and secondary metabolites.</title>
        <authorList>
            <person name="Sorensen T."/>
        </authorList>
    </citation>
    <scope>NUCLEOTIDE SEQUENCE [LARGE SCALE GENOMIC DNA]</scope>
    <source>
        <strain evidence="1 2">CBS 135458</strain>
    </source>
</reference>
<dbReference type="Proteomes" id="UP001480595">
    <property type="component" value="Unassembled WGS sequence"/>
</dbReference>
<proteinExistence type="predicted"/>
<evidence type="ECO:0000313" key="2">
    <source>
        <dbReference type="Proteomes" id="UP001480595"/>
    </source>
</evidence>
<keyword evidence="2" id="KW-1185">Reference proteome</keyword>
<dbReference type="EMBL" id="JAQQWL010000002">
    <property type="protein sequence ID" value="KAK8086064.1"/>
    <property type="molecule type" value="Genomic_DNA"/>
</dbReference>
<gene>
    <name evidence="1" type="ORF">PG994_001038</name>
</gene>